<keyword evidence="3" id="KW-1185">Reference proteome</keyword>
<dbReference type="InterPro" id="IPR036867">
    <property type="entry name" value="R3H_dom_sf"/>
</dbReference>
<dbReference type="PANTHER" id="PTHR35800:SF1">
    <property type="entry name" value="RNA-BINDING PROTEIN KHPB"/>
    <property type="match status" value="1"/>
</dbReference>
<dbReference type="InterPro" id="IPR015946">
    <property type="entry name" value="KH_dom-like_a/b"/>
</dbReference>
<dbReference type="PANTHER" id="PTHR35800">
    <property type="entry name" value="PROTEIN JAG"/>
    <property type="match status" value="1"/>
</dbReference>
<dbReference type="EMBL" id="JQCP01000002">
    <property type="protein sequence ID" value="KRO02228.1"/>
    <property type="molecule type" value="Genomic_DNA"/>
</dbReference>
<dbReference type="SMART" id="SM00393">
    <property type="entry name" value="R3H"/>
    <property type="match status" value="1"/>
</dbReference>
<dbReference type="Proteomes" id="UP000051927">
    <property type="component" value="Unassembled WGS sequence"/>
</dbReference>
<evidence type="ECO:0000259" key="1">
    <source>
        <dbReference type="PROSITE" id="PS51061"/>
    </source>
</evidence>
<gene>
    <name evidence="2" type="ORF">IV60_GL000653</name>
</gene>
<name>A0ABR5Q083_9ACTN</name>
<dbReference type="Gene3D" id="3.30.300.20">
    <property type="match status" value="1"/>
</dbReference>
<proteinExistence type="predicted"/>
<organism evidence="2 3">
    <name type="scientific">Lancefieldella rimae</name>
    <dbReference type="NCBI Taxonomy" id="1383"/>
    <lineage>
        <taxon>Bacteria</taxon>
        <taxon>Bacillati</taxon>
        <taxon>Actinomycetota</taxon>
        <taxon>Coriobacteriia</taxon>
        <taxon>Coriobacteriales</taxon>
        <taxon>Atopobiaceae</taxon>
        <taxon>Lancefieldella</taxon>
    </lineage>
</organism>
<dbReference type="CDD" id="cd02644">
    <property type="entry name" value="R3H_jag"/>
    <property type="match status" value="1"/>
</dbReference>
<dbReference type="Gene3D" id="3.30.1370.50">
    <property type="entry name" value="R3H-like domain"/>
    <property type="match status" value="1"/>
</dbReference>
<sequence>MEDGVEEIDMDESDLSQVSLSVEGITDEFSEIRSHYENGIALTDSEMDKIADKAVLYLKHLLSFFGEHECEIDEYDGDEGELILDITGGDLAILIGRHGNTLDALQMVLSSLMSASLHFHYPIVVDVESYKSRRRAKIQSMARSAAERVKKNGNRIALAPMNGYERRLVHIALRGEDQVTTHSEGEDPYRRVVITAVNV</sequence>
<dbReference type="InterPro" id="IPR039247">
    <property type="entry name" value="KhpB"/>
</dbReference>
<evidence type="ECO:0000313" key="2">
    <source>
        <dbReference type="EMBL" id="KRO02228.1"/>
    </source>
</evidence>
<feature type="domain" description="R3H" evidence="1">
    <location>
        <begin position="132"/>
        <end position="198"/>
    </location>
</feature>
<dbReference type="Pfam" id="PF01424">
    <property type="entry name" value="R3H"/>
    <property type="match status" value="1"/>
</dbReference>
<dbReference type="PROSITE" id="PS51061">
    <property type="entry name" value="R3H"/>
    <property type="match status" value="1"/>
</dbReference>
<reference evidence="2 3" key="1">
    <citation type="journal article" date="2015" name="Genome Announc.">
        <title>Expanding the biotechnology potential of lactobacilli through comparative genomics of 213 strains and associated genera.</title>
        <authorList>
            <person name="Sun Z."/>
            <person name="Harris H.M."/>
            <person name="McCann A."/>
            <person name="Guo C."/>
            <person name="Argimon S."/>
            <person name="Zhang W."/>
            <person name="Yang X."/>
            <person name="Jeffery I.B."/>
            <person name="Cooney J.C."/>
            <person name="Kagawa T.F."/>
            <person name="Liu W."/>
            <person name="Song Y."/>
            <person name="Salvetti E."/>
            <person name="Wrobel A."/>
            <person name="Rasinkangas P."/>
            <person name="Parkhill J."/>
            <person name="Rea M.C."/>
            <person name="O'Sullivan O."/>
            <person name="Ritari J."/>
            <person name="Douillard F.P."/>
            <person name="Paul Ross R."/>
            <person name="Yang R."/>
            <person name="Briner A.E."/>
            <person name="Felis G.E."/>
            <person name="de Vos W.M."/>
            <person name="Barrangou R."/>
            <person name="Klaenhammer T.R."/>
            <person name="Caufield P.W."/>
            <person name="Cui Y."/>
            <person name="Zhang H."/>
            <person name="O'Toole P.W."/>
        </authorList>
    </citation>
    <scope>NUCLEOTIDE SEQUENCE [LARGE SCALE GENOMIC DNA]</scope>
    <source>
        <strain evidence="2 3">DSM 7090</strain>
    </source>
</reference>
<dbReference type="InterPro" id="IPR001374">
    <property type="entry name" value="R3H_dom"/>
</dbReference>
<protein>
    <submittedName>
        <fullName evidence="2">Spoiiij-associated rna-binding protein</fullName>
    </submittedName>
</protein>
<dbReference type="InterPro" id="IPR034079">
    <property type="entry name" value="R3H_KhpB"/>
</dbReference>
<dbReference type="Pfam" id="PF13083">
    <property type="entry name" value="KH_KhpA-B"/>
    <property type="match status" value="1"/>
</dbReference>
<comment type="caution">
    <text evidence="2">The sequence shown here is derived from an EMBL/GenBank/DDBJ whole genome shotgun (WGS) entry which is preliminary data.</text>
</comment>
<evidence type="ECO:0000313" key="3">
    <source>
        <dbReference type="Proteomes" id="UP000051927"/>
    </source>
</evidence>
<accession>A0ABR5Q083</accession>
<dbReference type="SUPFAM" id="SSF82708">
    <property type="entry name" value="R3H domain"/>
    <property type="match status" value="1"/>
</dbReference>